<dbReference type="InterPro" id="IPR008547">
    <property type="entry name" value="DUF829_TMEM53"/>
</dbReference>
<gene>
    <name evidence="1" type="ORF">CHGG_10813</name>
</gene>
<dbReference type="eggNOG" id="ENOG502SJWV">
    <property type="taxonomic scope" value="Eukaryota"/>
</dbReference>
<evidence type="ECO:0000313" key="2">
    <source>
        <dbReference type="Proteomes" id="UP000001056"/>
    </source>
</evidence>
<dbReference type="OMA" id="GDGMPKH"/>
<accession>Q2GMJ1</accession>
<evidence type="ECO:0000313" key="1">
    <source>
        <dbReference type="EMBL" id="EAQ82995.1"/>
    </source>
</evidence>
<dbReference type="SUPFAM" id="SSF53474">
    <property type="entry name" value="alpha/beta-Hydrolases"/>
    <property type="match status" value="1"/>
</dbReference>
<dbReference type="GeneID" id="4397131"/>
<dbReference type="Proteomes" id="UP000001056">
    <property type="component" value="Unassembled WGS sequence"/>
</dbReference>
<organism evidence="1 2">
    <name type="scientific">Chaetomium globosum (strain ATCC 6205 / CBS 148.51 / DSM 1962 / NBRC 6347 / NRRL 1970)</name>
    <name type="common">Soil fungus</name>
    <dbReference type="NCBI Taxonomy" id="306901"/>
    <lineage>
        <taxon>Eukaryota</taxon>
        <taxon>Fungi</taxon>
        <taxon>Dikarya</taxon>
        <taxon>Ascomycota</taxon>
        <taxon>Pezizomycotina</taxon>
        <taxon>Sordariomycetes</taxon>
        <taxon>Sordariomycetidae</taxon>
        <taxon>Sordariales</taxon>
        <taxon>Chaetomiaceae</taxon>
        <taxon>Chaetomium</taxon>
    </lineage>
</organism>
<dbReference type="InterPro" id="IPR029058">
    <property type="entry name" value="AB_hydrolase_fold"/>
</dbReference>
<dbReference type="ESTHER" id="chagb-q2gmj1">
    <property type="family name" value="Duf_829"/>
</dbReference>
<keyword evidence="2" id="KW-1185">Reference proteome</keyword>
<reference evidence="2" key="1">
    <citation type="journal article" date="2015" name="Genome Announc.">
        <title>Draft genome sequence of the cellulolytic fungus Chaetomium globosum.</title>
        <authorList>
            <person name="Cuomo C.A."/>
            <person name="Untereiner W.A."/>
            <person name="Ma L.-J."/>
            <person name="Grabherr M."/>
            <person name="Birren B.W."/>
        </authorList>
    </citation>
    <scope>NUCLEOTIDE SEQUENCE [LARGE SCALE GENOMIC DNA]</scope>
    <source>
        <strain evidence="2">ATCC 6205 / CBS 148.51 / DSM 1962 / NBRC 6347 / NRRL 1970</strain>
    </source>
</reference>
<proteinExistence type="predicted"/>
<dbReference type="AlphaFoldDB" id="Q2GMJ1"/>
<dbReference type="OrthoDB" id="77878at2759"/>
<dbReference type="PANTHER" id="PTHR12265:SF14">
    <property type="entry name" value="INDOLE-DITERPENE BIOSYNTHESIS PROTEIN PAXU"/>
    <property type="match status" value="1"/>
</dbReference>
<dbReference type="RefSeq" id="XP_001226080.1">
    <property type="nucleotide sequence ID" value="XM_001226079.1"/>
</dbReference>
<dbReference type="HOGENOM" id="CLU_036503_0_0_1"/>
<dbReference type="PANTHER" id="PTHR12265">
    <property type="entry name" value="TRANSMEMBRANE PROTEIN 53"/>
    <property type="match status" value="1"/>
</dbReference>
<dbReference type="EMBL" id="CH408036">
    <property type="protein sequence ID" value="EAQ82995.1"/>
    <property type="molecule type" value="Genomic_DNA"/>
</dbReference>
<name>Q2GMJ1_CHAGB</name>
<dbReference type="Pfam" id="PF05705">
    <property type="entry name" value="DUF829"/>
    <property type="match status" value="1"/>
</dbReference>
<protein>
    <submittedName>
        <fullName evidence="1">Uncharacterized protein</fullName>
    </submittedName>
</protein>
<sequence length="322" mass="34906">MSKAVTETESSVMLGFKKLSDQVYVQEGSATSPNPPNPAHPRTVIIYGWGDARPRHVSKYVAGYRQLFPHAQIALIFSPILKALYQNLDARTRNMLPVLEAVYPSAAATLTNGNNNPPARTNPPTEDNRVLLHVMSNTGGINCAATMNAYTQRTAGGVMPHRLMVCDSTPGSTDFLRNVGAWSKAMTVGAAGWFPWPRGVTQALAAVFLAVLYGAGWAIGATSAGEYSTRAVNDARLSDERAKRLYLYSKEDEIIRWDDIEVHAADARQKGRSVTAALFEGTPHVGHMRAHPEQYWAAIAAAWKEAVAGDEKKGGTVEGGKR</sequence>
<dbReference type="VEuPathDB" id="FungiDB:CHGG_10813"/>
<dbReference type="InParanoid" id="Q2GMJ1"/>